<feature type="domain" description="HAMP" evidence="3">
    <location>
        <begin position="173"/>
        <end position="224"/>
    </location>
</feature>
<dbReference type="InterPro" id="IPR032244">
    <property type="entry name" value="LapD_MoxY_N"/>
</dbReference>
<proteinExistence type="predicted"/>
<dbReference type="InterPro" id="IPR003660">
    <property type="entry name" value="HAMP_dom"/>
</dbReference>
<dbReference type="GO" id="GO:0007165">
    <property type="term" value="P:signal transduction"/>
    <property type="evidence" value="ECO:0007669"/>
    <property type="project" value="InterPro"/>
</dbReference>
<dbReference type="Pfam" id="PF00990">
    <property type="entry name" value="GGDEF"/>
    <property type="match status" value="1"/>
</dbReference>
<dbReference type="EMBL" id="WSSB01000013">
    <property type="protein sequence ID" value="MXR37885.1"/>
    <property type="molecule type" value="Genomic_DNA"/>
</dbReference>
<feature type="transmembrane region" description="Helical" evidence="1">
    <location>
        <begin position="150"/>
        <end position="170"/>
    </location>
</feature>
<organism evidence="5 6">
    <name type="scientific">Craterilacuibacter sinensis</name>
    <dbReference type="NCBI Taxonomy" id="2686017"/>
    <lineage>
        <taxon>Bacteria</taxon>
        <taxon>Pseudomonadati</taxon>
        <taxon>Pseudomonadota</taxon>
        <taxon>Betaproteobacteria</taxon>
        <taxon>Neisseriales</taxon>
        <taxon>Neisseriaceae</taxon>
        <taxon>Craterilacuibacter</taxon>
    </lineage>
</organism>
<dbReference type="RefSeq" id="WP_160797721.1">
    <property type="nucleotide sequence ID" value="NZ_WSSB01000013.1"/>
</dbReference>
<evidence type="ECO:0000313" key="5">
    <source>
        <dbReference type="EMBL" id="MXR37885.1"/>
    </source>
</evidence>
<keyword evidence="6" id="KW-1185">Reference proteome</keyword>
<comment type="caution">
    <text evidence="5">The sequence shown here is derived from an EMBL/GenBank/DDBJ whole genome shotgun (WGS) entry which is preliminary data.</text>
</comment>
<sequence length="648" mass="71206">MTRLSLSQRLWILLLLLVFLALSTSLTANLLGARNYLEQQLTAQNADTANSLALMITQQQADRAMAETLINASFDQGHYRRIRWTGADGSILLERNNLDSEPSAPAWLPQLLALSPPPGQANISKGWLQAGTLEVQSDIAYAYASLWRSMLYTVLGLLLAGLLTGLIGSLDIIRIRRQLDQVVEQAKAISERRFIRIQEPAIPELSRVAQAMNQMVERLQGYLHSLSNEIETLHQAHDTDEVTGIAKRKQLERALDNLQNTEGEDLNGQLLLLRVAGLSEMNGRIGGQHTDNLLKRFAAELAQAATCHQGALAVRLRGADFALLCPELSSSDADTLARTLLQQYARYPQMGLCDQQEVAHIGITSFNGKDKLSDILSQTSQALAQAVAQAPNSFCRLDHTVVHIHSEQNWRKAIEQACRQRLLRLDWYPVVDATGGVLWQEGMLYLPASESAAKVSALRLLSHSLRLGISQQPDLAALEQGLQHAPSSCIAINVSPASLAHPDFNTQVHHLLNKTQGIRVNFEFHEMALLAHWPAFLAFSHGMQQKGHRLGVEIIGHDLSLVAKLAEAGISYLELDGVLTHGIHQDQGQQAVVKGLLQMTTLMGINLLAKGISDPADARKLIELGIYGMTGPAVKLHNDEYSLSSQRS</sequence>
<dbReference type="InterPro" id="IPR050706">
    <property type="entry name" value="Cyclic-di-GMP_PDE-like"/>
</dbReference>
<dbReference type="InterPro" id="IPR042461">
    <property type="entry name" value="LapD_MoxY_peri_C"/>
</dbReference>
<dbReference type="SMART" id="SM00267">
    <property type="entry name" value="GGDEF"/>
    <property type="match status" value="1"/>
</dbReference>
<dbReference type="Pfam" id="PF00563">
    <property type="entry name" value="EAL"/>
    <property type="match status" value="1"/>
</dbReference>
<dbReference type="Gene3D" id="3.20.20.450">
    <property type="entry name" value="EAL domain"/>
    <property type="match status" value="1"/>
</dbReference>
<dbReference type="Gene3D" id="3.30.70.270">
    <property type="match status" value="1"/>
</dbReference>
<dbReference type="InterPro" id="IPR043128">
    <property type="entry name" value="Rev_trsase/Diguanyl_cyclase"/>
</dbReference>
<reference evidence="5 6" key="1">
    <citation type="submission" date="2019-12" db="EMBL/GenBank/DDBJ databases">
        <title>Neisseriaceae gen. nov. sp. Genome sequencing and assembly.</title>
        <authorList>
            <person name="Liu Z."/>
            <person name="Li A."/>
        </authorList>
    </citation>
    <scope>NUCLEOTIDE SEQUENCE [LARGE SCALE GENOMIC DNA]</scope>
    <source>
        <strain evidence="5 6">B2N2-7</strain>
    </source>
</reference>
<dbReference type="InterPro" id="IPR029787">
    <property type="entry name" value="Nucleotide_cyclase"/>
</dbReference>
<dbReference type="InterPro" id="IPR000160">
    <property type="entry name" value="GGDEF_dom"/>
</dbReference>
<evidence type="ECO:0000313" key="6">
    <source>
        <dbReference type="Proteomes" id="UP000467214"/>
    </source>
</evidence>
<dbReference type="Gene3D" id="3.30.110.200">
    <property type="match status" value="1"/>
</dbReference>
<dbReference type="Gene3D" id="6.20.270.20">
    <property type="entry name" value="LapD/MoxY periplasmic domain"/>
    <property type="match status" value="1"/>
</dbReference>
<protein>
    <submittedName>
        <fullName evidence="5">EAL domain-containing protein</fullName>
    </submittedName>
</protein>
<gene>
    <name evidence="5" type="ORF">GQF02_12965</name>
</gene>
<keyword evidence="1" id="KW-0472">Membrane</keyword>
<evidence type="ECO:0000256" key="1">
    <source>
        <dbReference type="SAM" id="Phobius"/>
    </source>
</evidence>
<feature type="domain" description="EAL" evidence="2">
    <location>
        <begin position="403"/>
        <end position="648"/>
    </location>
</feature>
<dbReference type="PROSITE" id="PS50887">
    <property type="entry name" value="GGDEF"/>
    <property type="match status" value="1"/>
</dbReference>
<dbReference type="SUPFAM" id="SSF55073">
    <property type="entry name" value="Nucleotide cyclase"/>
    <property type="match status" value="1"/>
</dbReference>
<evidence type="ECO:0000259" key="3">
    <source>
        <dbReference type="PROSITE" id="PS50885"/>
    </source>
</evidence>
<feature type="domain" description="GGDEF" evidence="4">
    <location>
        <begin position="266"/>
        <end position="399"/>
    </location>
</feature>
<name>A0A845BNF0_9NEIS</name>
<keyword evidence="1" id="KW-1133">Transmembrane helix</keyword>
<keyword evidence="1" id="KW-0812">Transmembrane</keyword>
<evidence type="ECO:0000259" key="4">
    <source>
        <dbReference type="PROSITE" id="PS50887"/>
    </source>
</evidence>
<accession>A0A845BNF0</accession>
<dbReference type="Proteomes" id="UP000467214">
    <property type="component" value="Unassembled WGS sequence"/>
</dbReference>
<dbReference type="AlphaFoldDB" id="A0A845BNF0"/>
<dbReference type="InterPro" id="IPR035919">
    <property type="entry name" value="EAL_sf"/>
</dbReference>
<dbReference type="PROSITE" id="PS50885">
    <property type="entry name" value="HAMP"/>
    <property type="match status" value="1"/>
</dbReference>
<dbReference type="Pfam" id="PF16448">
    <property type="entry name" value="LapD_MoxY_N"/>
    <property type="match status" value="1"/>
</dbReference>
<dbReference type="SUPFAM" id="SSF141868">
    <property type="entry name" value="EAL domain-like"/>
    <property type="match status" value="1"/>
</dbReference>
<evidence type="ECO:0000259" key="2">
    <source>
        <dbReference type="PROSITE" id="PS50883"/>
    </source>
</evidence>
<dbReference type="PANTHER" id="PTHR33121:SF79">
    <property type="entry name" value="CYCLIC DI-GMP PHOSPHODIESTERASE PDED-RELATED"/>
    <property type="match status" value="1"/>
</dbReference>
<dbReference type="PROSITE" id="PS50883">
    <property type="entry name" value="EAL"/>
    <property type="match status" value="1"/>
</dbReference>
<dbReference type="SMART" id="SM00052">
    <property type="entry name" value="EAL"/>
    <property type="match status" value="1"/>
</dbReference>
<dbReference type="CDD" id="cd06225">
    <property type="entry name" value="HAMP"/>
    <property type="match status" value="1"/>
</dbReference>
<dbReference type="GO" id="GO:0071111">
    <property type="term" value="F:cyclic-guanylate-specific phosphodiesterase activity"/>
    <property type="evidence" value="ECO:0007669"/>
    <property type="project" value="InterPro"/>
</dbReference>
<dbReference type="InterPro" id="IPR001633">
    <property type="entry name" value="EAL_dom"/>
</dbReference>
<dbReference type="GO" id="GO:0016020">
    <property type="term" value="C:membrane"/>
    <property type="evidence" value="ECO:0007669"/>
    <property type="project" value="InterPro"/>
</dbReference>
<dbReference type="PANTHER" id="PTHR33121">
    <property type="entry name" value="CYCLIC DI-GMP PHOSPHODIESTERASE PDEF"/>
    <property type="match status" value="1"/>
</dbReference>